<feature type="region of interest" description="Disordered" evidence="3">
    <location>
        <begin position="50"/>
        <end position="69"/>
    </location>
</feature>
<dbReference type="EMBL" id="FN595509">
    <property type="protein sequence ID" value="CBI24824.3"/>
    <property type="molecule type" value="Genomic_DNA"/>
</dbReference>
<dbReference type="InterPro" id="IPR017853">
    <property type="entry name" value="GH"/>
</dbReference>
<name>D7T2U3_VITVI</name>
<protein>
    <submittedName>
        <fullName evidence="4">Uncharacterized protein</fullName>
    </submittedName>
</protein>
<evidence type="ECO:0000256" key="3">
    <source>
        <dbReference type="SAM" id="MobiDB-lite"/>
    </source>
</evidence>
<dbReference type="PANTHER" id="PTHR10353">
    <property type="entry name" value="GLYCOSYL HYDROLASE"/>
    <property type="match status" value="1"/>
</dbReference>
<dbReference type="PaxDb" id="29760-VIT_13s0064g01680.t01"/>
<dbReference type="Pfam" id="PF00232">
    <property type="entry name" value="Glyco_hydro_1"/>
    <property type="match status" value="1"/>
</dbReference>
<gene>
    <name evidence="4" type="ordered locus">VIT_13s0064g01680</name>
</gene>
<evidence type="ECO:0000313" key="5">
    <source>
        <dbReference type="Proteomes" id="UP000009183"/>
    </source>
</evidence>
<evidence type="ECO:0000313" key="4">
    <source>
        <dbReference type="EMBL" id="CBI24824.3"/>
    </source>
</evidence>
<accession>D7T2U3</accession>
<evidence type="ECO:0000256" key="1">
    <source>
        <dbReference type="ARBA" id="ARBA00010838"/>
    </source>
</evidence>
<proteinExistence type="inferred from homology"/>
<dbReference type="GO" id="GO:0004553">
    <property type="term" value="F:hydrolase activity, hydrolyzing O-glycosyl compounds"/>
    <property type="evidence" value="ECO:0007669"/>
    <property type="project" value="InterPro"/>
</dbReference>
<keyword evidence="5" id="KW-1185">Reference proteome</keyword>
<feature type="compositionally biased region" description="Pro residues" evidence="3">
    <location>
        <begin position="59"/>
        <end position="69"/>
    </location>
</feature>
<dbReference type="eggNOG" id="KOG0626">
    <property type="taxonomic scope" value="Eukaryota"/>
</dbReference>
<dbReference type="HOGENOM" id="CLU_1646754_0_0_1"/>
<reference evidence="5" key="1">
    <citation type="journal article" date="2007" name="Nature">
        <title>The grapevine genome sequence suggests ancestral hexaploidization in major angiosperm phyla.</title>
        <authorList>
            <consortium name="The French-Italian Public Consortium for Grapevine Genome Characterization."/>
            <person name="Jaillon O."/>
            <person name="Aury J.-M."/>
            <person name="Noel B."/>
            <person name="Policriti A."/>
            <person name="Clepet C."/>
            <person name="Casagrande A."/>
            <person name="Choisne N."/>
            <person name="Aubourg S."/>
            <person name="Vitulo N."/>
            <person name="Jubin C."/>
            <person name="Vezzi A."/>
            <person name="Legeai F."/>
            <person name="Hugueney P."/>
            <person name="Dasilva C."/>
            <person name="Horner D."/>
            <person name="Mica E."/>
            <person name="Jublot D."/>
            <person name="Poulain J."/>
            <person name="Bruyere C."/>
            <person name="Billault A."/>
            <person name="Segurens B."/>
            <person name="Gouyvenoux M."/>
            <person name="Ugarte E."/>
            <person name="Cattonaro F."/>
            <person name="Anthouard V."/>
            <person name="Vico V."/>
            <person name="Del Fabbro C."/>
            <person name="Alaux M."/>
            <person name="Di Gaspero G."/>
            <person name="Dumas V."/>
            <person name="Felice N."/>
            <person name="Paillard S."/>
            <person name="Juman I."/>
            <person name="Moroldo M."/>
            <person name="Scalabrin S."/>
            <person name="Canaguier A."/>
            <person name="Le Clainche I."/>
            <person name="Malacrida G."/>
            <person name="Durand E."/>
            <person name="Pesole G."/>
            <person name="Laucou V."/>
            <person name="Chatelet P."/>
            <person name="Merdinoglu D."/>
            <person name="Delledonne M."/>
            <person name="Pezzotti M."/>
            <person name="Lecharny A."/>
            <person name="Scarpelli C."/>
            <person name="Artiguenave F."/>
            <person name="Pe M.E."/>
            <person name="Valle G."/>
            <person name="Morgante M."/>
            <person name="Caboche M."/>
            <person name="Adam-Blondon A.-F."/>
            <person name="Weissenbach J."/>
            <person name="Quetier F."/>
            <person name="Wincker P."/>
        </authorList>
    </citation>
    <scope>NUCLEOTIDE SEQUENCE [LARGE SCALE GENOMIC DNA]</scope>
    <source>
        <strain evidence="5">cv. Pinot noir / PN40024</strain>
    </source>
</reference>
<dbReference type="Gene3D" id="3.20.20.80">
    <property type="entry name" value="Glycosidases"/>
    <property type="match status" value="1"/>
</dbReference>
<sequence length="161" mass="18313">MAATYILHLASPRAATSHLHYALTVHASSPPKLLLPLSLRLHLHHHTQLHSVHNGPLPTQSPSPSPSQPHPWLPLPIIVIRKISFFSCTNEGGRGPSIWDTFSRKYPARIMDGSNGDVANDFYHCYKEDVHTMKELRMDAFRYSISWYRVLPCKFFVSIFS</sequence>
<dbReference type="InterPro" id="IPR001360">
    <property type="entry name" value="Glyco_hydro_1"/>
</dbReference>
<organism evidence="4 5">
    <name type="scientific">Vitis vinifera</name>
    <name type="common">Grape</name>
    <dbReference type="NCBI Taxonomy" id="29760"/>
    <lineage>
        <taxon>Eukaryota</taxon>
        <taxon>Viridiplantae</taxon>
        <taxon>Streptophyta</taxon>
        <taxon>Embryophyta</taxon>
        <taxon>Tracheophyta</taxon>
        <taxon>Spermatophyta</taxon>
        <taxon>Magnoliopsida</taxon>
        <taxon>eudicotyledons</taxon>
        <taxon>Gunneridae</taxon>
        <taxon>Pentapetalae</taxon>
        <taxon>rosids</taxon>
        <taxon>Vitales</taxon>
        <taxon>Vitaceae</taxon>
        <taxon>Viteae</taxon>
        <taxon>Vitis</taxon>
    </lineage>
</organism>
<dbReference type="InParanoid" id="D7T2U3"/>
<dbReference type="AlphaFoldDB" id="D7T2U3"/>
<dbReference type="STRING" id="29760.D7T2U3"/>
<dbReference type="OrthoDB" id="65569at2759"/>
<dbReference type="GO" id="GO:0005975">
    <property type="term" value="P:carbohydrate metabolic process"/>
    <property type="evidence" value="ECO:0007669"/>
    <property type="project" value="InterPro"/>
</dbReference>
<dbReference type="SUPFAM" id="SSF51445">
    <property type="entry name" value="(Trans)glycosidases"/>
    <property type="match status" value="1"/>
</dbReference>
<dbReference type="Proteomes" id="UP000009183">
    <property type="component" value="Chromosome 13"/>
</dbReference>
<dbReference type="PANTHER" id="PTHR10353:SF318">
    <property type="entry name" value="BETA-GLUCOSIDASE 31-RELATED"/>
    <property type="match status" value="1"/>
</dbReference>
<evidence type="ECO:0000256" key="2">
    <source>
        <dbReference type="RuleBase" id="RU003690"/>
    </source>
</evidence>
<comment type="similarity">
    <text evidence="1 2">Belongs to the glycosyl hydrolase 1 family.</text>
</comment>